<dbReference type="Pfam" id="PF08352">
    <property type="entry name" value="oligo_HPY"/>
    <property type="match status" value="2"/>
</dbReference>
<dbReference type="Gene3D" id="3.40.50.300">
    <property type="entry name" value="P-loop containing nucleotide triphosphate hydrolases"/>
    <property type="match status" value="2"/>
</dbReference>
<dbReference type="GO" id="GO:0005524">
    <property type="term" value="F:ATP binding"/>
    <property type="evidence" value="ECO:0007669"/>
    <property type="project" value="UniProtKB-KW"/>
</dbReference>
<dbReference type="NCBIfam" id="NF008453">
    <property type="entry name" value="PRK11308.1"/>
    <property type="match status" value="2"/>
</dbReference>
<name>A0ABW5LHH3_9FLAO</name>
<evidence type="ECO:0000256" key="2">
    <source>
        <dbReference type="ARBA" id="ARBA00022448"/>
    </source>
</evidence>
<dbReference type="InterPro" id="IPR013563">
    <property type="entry name" value="Oligopep_ABC_C"/>
</dbReference>
<keyword evidence="3" id="KW-0547">Nucleotide-binding</keyword>
<evidence type="ECO:0000256" key="4">
    <source>
        <dbReference type="ARBA" id="ARBA00022840"/>
    </source>
</evidence>
<dbReference type="InterPro" id="IPR017871">
    <property type="entry name" value="ABC_transporter-like_CS"/>
</dbReference>
<keyword evidence="2" id="KW-0813">Transport</keyword>
<keyword evidence="4 6" id="KW-0067">ATP-binding</keyword>
<dbReference type="InterPro" id="IPR027417">
    <property type="entry name" value="P-loop_NTPase"/>
</dbReference>
<feature type="domain" description="ABC transporter" evidence="5">
    <location>
        <begin position="9"/>
        <end position="257"/>
    </location>
</feature>
<evidence type="ECO:0000313" key="7">
    <source>
        <dbReference type="Proteomes" id="UP001597319"/>
    </source>
</evidence>
<proteinExistence type="inferred from homology"/>
<dbReference type="PANTHER" id="PTHR43776:SF7">
    <property type="entry name" value="D,D-DIPEPTIDE TRANSPORT ATP-BINDING PROTEIN DDPF-RELATED"/>
    <property type="match status" value="1"/>
</dbReference>
<dbReference type="NCBIfam" id="NF007739">
    <property type="entry name" value="PRK10419.1"/>
    <property type="match status" value="2"/>
</dbReference>
<reference evidence="7" key="1">
    <citation type="journal article" date="2019" name="Int. J. Syst. Evol. Microbiol.">
        <title>The Global Catalogue of Microorganisms (GCM) 10K type strain sequencing project: providing services to taxonomists for standard genome sequencing and annotation.</title>
        <authorList>
            <consortium name="The Broad Institute Genomics Platform"/>
            <consortium name="The Broad Institute Genome Sequencing Center for Infectious Disease"/>
            <person name="Wu L."/>
            <person name="Ma J."/>
        </authorList>
    </citation>
    <scope>NUCLEOTIDE SEQUENCE [LARGE SCALE GENOMIC DNA]</scope>
    <source>
        <strain evidence="7">KCTC 52274</strain>
    </source>
</reference>
<evidence type="ECO:0000256" key="3">
    <source>
        <dbReference type="ARBA" id="ARBA00022741"/>
    </source>
</evidence>
<dbReference type="PANTHER" id="PTHR43776">
    <property type="entry name" value="TRANSPORT ATP-BINDING PROTEIN"/>
    <property type="match status" value="1"/>
</dbReference>
<keyword evidence="7" id="KW-1185">Reference proteome</keyword>
<dbReference type="Proteomes" id="UP001597319">
    <property type="component" value="Unassembled WGS sequence"/>
</dbReference>
<dbReference type="PROSITE" id="PS00211">
    <property type="entry name" value="ABC_TRANSPORTER_1"/>
    <property type="match status" value="2"/>
</dbReference>
<accession>A0ABW5LHH3</accession>
<dbReference type="SUPFAM" id="SSF52540">
    <property type="entry name" value="P-loop containing nucleoside triphosphate hydrolases"/>
    <property type="match status" value="2"/>
</dbReference>
<evidence type="ECO:0000259" key="5">
    <source>
        <dbReference type="PROSITE" id="PS50893"/>
    </source>
</evidence>
<dbReference type="RefSeq" id="WP_378293234.1">
    <property type="nucleotide sequence ID" value="NZ_JBHULE010000019.1"/>
</dbReference>
<comment type="similarity">
    <text evidence="1">Belongs to the ABC transporter superfamily.</text>
</comment>
<dbReference type="SMART" id="SM00382">
    <property type="entry name" value="AAA"/>
    <property type="match status" value="2"/>
</dbReference>
<protein>
    <submittedName>
        <fullName evidence="6">ABC transporter ATP-binding protein</fullName>
    </submittedName>
</protein>
<dbReference type="EMBL" id="JBHULE010000019">
    <property type="protein sequence ID" value="MFD2563636.1"/>
    <property type="molecule type" value="Genomic_DNA"/>
</dbReference>
<feature type="domain" description="ABC transporter" evidence="5">
    <location>
        <begin position="306"/>
        <end position="555"/>
    </location>
</feature>
<dbReference type="InterPro" id="IPR003593">
    <property type="entry name" value="AAA+_ATPase"/>
</dbReference>
<organism evidence="6 7">
    <name type="scientific">Aquimarina rubra</name>
    <dbReference type="NCBI Taxonomy" id="1920033"/>
    <lineage>
        <taxon>Bacteria</taxon>
        <taxon>Pseudomonadati</taxon>
        <taxon>Bacteroidota</taxon>
        <taxon>Flavobacteriia</taxon>
        <taxon>Flavobacteriales</taxon>
        <taxon>Flavobacteriaceae</taxon>
        <taxon>Aquimarina</taxon>
    </lineage>
</organism>
<comment type="caution">
    <text evidence="6">The sequence shown here is derived from an EMBL/GenBank/DDBJ whole genome shotgun (WGS) entry which is preliminary data.</text>
</comment>
<sequence>MDNNALLSVKNLNVSFASEKTETQVLYDISFDIHPNEILGVVGESGSGKSVTSLAVMGLLPANTAKVSGEILYENYSLLDLEDKTLRSIRGNEIAMIFQEPMSSLNPSMKCGKQVAEILLQHTNLSKAEAKTEVLSLFEKVKLPDSLRAYNAYPHELSGGQKQRIMIAMAIACKPKLLIADEPTTALDVTVQKEIIGLLKDLQKEYQMSILFISHDLSLVSEIANKVLVVYQGKMMEYRTTQEIFNNPQNDYTKALIHARPSLNVRFKTLPTIKDYLEDQQKERAIISKIQRTEHHKELYSKPALLEVRNIEKIFFSKVGLFGKKEFKAVDGVSFKLYEGETLGLVGESGCGKSTLGNAILQLDKANSGEILYKGQDITKISSAEIRSLRKEIQLIFQDPFASLNPRLTIGKAIMEPMKAHNLYTTDAERKEKTIELLERVGLDPNFFNRYPHEFSGGQRQRIGIARTIALQPKLIICDESVSALDISVQAQVLNLLNELKEKFGFTYIFISHDLAVVKYMSDQLLVMNQGKIEEQGDADTIYEAPKKEYTKKLIDAIPKGI</sequence>
<gene>
    <name evidence="6" type="ORF">ACFSR1_13230</name>
</gene>
<dbReference type="InterPro" id="IPR003439">
    <property type="entry name" value="ABC_transporter-like_ATP-bd"/>
</dbReference>
<evidence type="ECO:0000313" key="6">
    <source>
        <dbReference type="EMBL" id="MFD2563636.1"/>
    </source>
</evidence>
<dbReference type="Pfam" id="PF00005">
    <property type="entry name" value="ABC_tran"/>
    <property type="match status" value="2"/>
</dbReference>
<dbReference type="PROSITE" id="PS50893">
    <property type="entry name" value="ABC_TRANSPORTER_2"/>
    <property type="match status" value="2"/>
</dbReference>
<evidence type="ECO:0000256" key="1">
    <source>
        <dbReference type="ARBA" id="ARBA00005417"/>
    </source>
</evidence>
<dbReference type="InterPro" id="IPR050319">
    <property type="entry name" value="ABC_transp_ATP-bind"/>
</dbReference>
<dbReference type="CDD" id="cd03257">
    <property type="entry name" value="ABC_NikE_OppD_transporters"/>
    <property type="match status" value="2"/>
</dbReference>